<evidence type="ECO:0000256" key="3">
    <source>
        <dbReference type="ARBA" id="ARBA00022617"/>
    </source>
</evidence>
<keyword evidence="9" id="KW-0472">Membrane</keyword>
<dbReference type="PRINTS" id="PR00463">
    <property type="entry name" value="EP450I"/>
</dbReference>
<evidence type="ECO:0000256" key="6">
    <source>
        <dbReference type="ARBA" id="ARBA00023004"/>
    </source>
</evidence>
<evidence type="ECO:0000256" key="5">
    <source>
        <dbReference type="ARBA" id="ARBA00023002"/>
    </source>
</evidence>
<evidence type="ECO:0000256" key="1">
    <source>
        <dbReference type="ARBA" id="ARBA00001971"/>
    </source>
</evidence>
<dbReference type="GO" id="GO:0005506">
    <property type="term" value="F:iron ion binding"/>
    <property type="evidence" value="ECO:0007669"/>
    <property type="project" value="InterPro"/>
</dbReference>
<dbReference type="InterPro" id="IPR002401">
    <property type="entry name" value="Cyt_P450_E_grp-I"/>
</dbReference>
<dbReference type="PANTHER" id="PTHR24305">
    <property type="entry name" value="CYTOCHROME P450"/>
    <property type="match status" value="1"/>
</dbReference>
<dbReference type="Pfam" id="PF00067">
    <property type="entry name" value="p450"/>
    <property type="match status" value="1"/>
</dbReference>
<feature type="transmembrane region" description="Helical" evidence="9">
    <location>
        <begin position="7"/>
        <end position="29"/>
    </location>
</feature>
<dbReference type="PANTHER" id="PTHR24305:SF96">
    <property type="entry name" value="CYTOCHROME P450 MONOOXYGENASE STCB-RELATED"/>
    <property type="match status" value="1"/>
</dbReference>
<dbReference type="AlphaFoldDB" id="A0A9W4WHZ3"/>
<keyword evidence="9" id="KW-0812">Transmembrane</keyword>
<keyword evidence="6 7" id="KW-0408">Iron</keyword>
<evidence type="ECO:0000256" key="7">
    <source>
        <dbReference type="PIRSR" id="PIRSR602401-1"/>
    </source>
</evidence>
<dbReference type="EMBL" id="CAMGZC010000720">
    <property type="protein sequence ID" value="CAI0649590.1"/>
    <property type="molecule type" value="Genomic_DNA"/>
</dbReference>
<keyword evidence="8" id="KW-0503">Monooxygenase</keyword>
<dbReference type="PRINTS" id="PR00385">
    <property type="entry name" value="P450"/>
</dbReference>
<dbReference type="Proteomes" id="UP001152533">
    <property type="component" value="Unassembled WGS sequence"/>
</dbReference>
<dbReference type="GO" id="GO:0020037">
    <property type="term" value="F:heme binding"/>
    <property type="evidence" value="ECO:0007669"/>
    <property type="project" value="InterPro"/>
</dbReference>
<comment type="similarity">
    <text evidence="2 8">Belongs to the cytochrome P450 family.</text>
</comment>
<evidence type="ECO:0000256" key="4">
    <source>
        <dbReference type="ARBA" id="ARBA00022723"/>
    </source>
</evidence>
<dbReference type="Gene3D" id="1.10.630.10">
    <property type="entry name" value="Cytochrome P450"/>
    <property type="match status" value="1"/>
</dbReference>
<gene>
    <name evidence="10" type="ORF">CGXH109_LOCUS87260</name>
</gene>
<keyword evidence="4 7" id="KW-0479">Metal-binding</keyword>
<name>A0A9W4WHZ3_9PEZI</name>
<evidence type="ECO:0008006" key="12">
    <source>
        <dbReference type="Google" id="ProtNLM"/>
    </source>
</evidence>
<dbReference type="SUPFAM" id="SSF48264">
    <property type="entry name" value="Cytochrome P450"/>
    <property type="match status" value="1"/>
</dbReference>
<evidence type="ECO:0000313" key="10">
    <source>
        <dbReference type="EMBL" id="CAI0649590.1"/>
    </source>
</evidence>
<dbReference type="PROSITE" id="PS00086">
    <property type="entry name" value="CYTOCHROME_P450"/>
    <property type="match status" value="1"/>
</dbReference>
<keyword evidence="11" id="KW-1185">Reference proteome</keyword>
<accession>A0A9W4WHZ3</accession>
<protein>
    <recommendedName>
        <fullName evidence="12">Cytochrome P450</fullName>
    </recommendedName>
</protein>
<evidence type="ECO:0000256" key="2">
    <source>
        <dbReference type="ARBA" id="ARBA00010617"/>
    </source>
</evidence>
<keyword evidence="3 7" id="KW-0349">Heme</keyword>
<comment type="caution">
    <text evidence="10">The sequence shown here is derived from an EMBL/GenBank/DDBJ whole genome shotgun (WGS) entry which is preliminary data.</text>
</comment>
<keyword evidence="9" id="KW-1133">Transmembrane helix</keyword>
<dbReference type="InterPro" id="IPR050121">
    <property type="entry name" value="Cytochrome_P450_monoxygenase"/>
</dbReference>
<comment type="cofactor">
    <cofactor evidence="1 7">
        <name>heme</name>
        <dbReference type="ChEBI" id="CHEBI:30413"/>
    </cofactor>
</comment>
<feature type="binding site" description="axial binding residue" evidence="7">
    <location>
        <position position="437"/>
    </location>
    <ligand>
        <name>heme</name>
        <dbReference type="ChEBI" id="CHEBI:30413"/>
    </ligand>
    <ligandPart>
        <name>Fe</name>
        <dbReference type="ChEBI" id="CHEBI:18248"/>
    </ligandPart>
</feature>
<dbReference type="GO" id="GO:0004497">
    <property type="term" value="F:monooxygenase activity"/>
    <property type="evidence" value="ECO:0007669"/>
    <property type="project" value="UniProtKB-KW"/>
</dbReference>
<reference evidence="10" key="1">
    <citation type="submission" date="2022-08" db="EMBL/GenBank/DDBJ databases">
        <authorList>
            <person name="Giroux E."/>
            <person name="Giroux E."/>
        </authorList>
    </citation>
    <scope>NUCLEOTIDE SEQUENCE</scope>
    <source>
        <strain evidence="10">H1091258</strain>
    </source>
</reference>
<evidence type="ECO:0000313" key="11">
    <source>
        <dbReference type="Proteomes" id="UP001152533"/>
    </source>
</evidence>
<dbReference type="InterPro" id="IPR001128">
    <property type="entry name" value="Cyt_P450"/>
</dbReference>
<dbReference type="CDD" id="cd11059">
    <property type="entry name" value="CYP_fungal"/>
    <property type="match status" value="1"/>
</dbReference>
<organism evidence="10 11">
    <name type="scientific">Colletotrichum noveboracense</name>
    <dbReference type="NCBI Taxonomy" id="2664923"/>
    <lineage>
        <taxon>Eukaryota</taxon>
        <taxon>Fungi</taxon>
        <taxon>Dikarya</taxon>
        <taxon>Ascomycota</taxon>
        <taxon>Pezizomycotina</taxon>
        <taxon>Sordariomycetes</taxon>
        <taxon>Hypocreomycetidae</taxon>
        <taxon>Glomerellales</taxon>
        <taxon>Glomerellaceae</taxon>
        <taxon>Colletotrichum</taxon>
        <taxon>Colletotrichum gloeosporioides species complex</taxon>
    </lineage>
</organism>
<sequence length="493" mass="54751">MHAIETGMLPWACIGLAAFAIIRVLFLGLRNPLNHIPGPWYTRFTHYVLKYKTMSGCRIHYVHALHSRYGPIVRISPFQVAVADPEGFTAIHRIGSGFVKTQWYEDFSGGSGIGIGVFAMTDTKRHAARRKLFARAFSTTNIRQNCESVVREKVVKAVDRIKAEALNGSADVLHWWLLMASDVIGQLAFGESFELLESGKKNDYIETLHMAAISATLSYELPWLHKISGYIPIKALQRVLNSGNKVSEYGGKAVSNLMRHRDNKANIFANMLAECDANEKVDLTPQDIRIEANNFIFAGADTTSSTLTYLVWAVLKRPDLQARLEEEVAAVEDALLVEDAFLEKLPLLNAVVEETLRLYTALPSNLSRVVPSKGTTLGGYFIPAGLQVETQAFTLHRKAEIWPEPLKFDETRWLNPNGLSPLQKSTFCPFGAGTRVCVGLHLARMELRMGAALLLRKCPGLKLSASMKDSMMDMENFFIVAPVGHQCAVTLDA</sequence>
<evidence type="ECO:0000256" key="9">
    <source>
        <dbReference type="SAM" id="Phobius"/>
    </source>
</evidence>
<proteinExistence type="inferred from homology"/>
<evidence type="ECO:0000256" key="8">
    <source>
        <dbReference type="RuleBase" id="RU000461"/>
    </source>
</evidence>
<dbReference type="InterPro" id="IPR036396">
    <property type="entry name" value="Cyt_P450_sf"/>
</dbReference>
<dbReference type="GO" id="GO:0016705">
    <property type="term" value="F:oxidoreductase activity, acting on paired donors, with incorporation or reduction of molecular oxygen"/>
    <property type="evidence" value="ECO:0007669"/>
    <property type="project" value="InterPro"/>
</dbReference>
<dbReference type="InterPro" id="IPR017972">
    <property type="entry name" value="Cyt_P450_CS"/>
</dbReference>
<keyword evidence="5 8" id="KW-0560">Oxidoreductase</keyword>